<dbReference type="CDD" id="cd12828">
    <property type="entry name" value="TmCorA-like_1"/>
    <property type="match status" value="1"/>
</dbReference>
<evidence type="ECO:0000313" key="9">
    <source>
        <dbReference type="EMBL" id="SDX05682.1"/>
    </source>
</evidence>
<comment type="similarity">
    <text evidence="2 8">Belongs to the CorA metal ion transporter (MIT) (TC 1.A.35) family.</text>
</comment>
<reference evidence="9 10" key="1">
    <citation type="submission" date="2016-10" db="EMBL/GenBank/DDBJ databases">
        <authorList>
            <person name="Varghese N."/>
            <person name="Submissions S."/>
        </authorList>
    </citation>
    <scope>NUCLEOTIDE SEQUENCE [LARGE SCALE GENOMIC DNA]</scope>
    <source>
        <strain evidence="9 10">DSM 11449</strain>
    </source>
</reference>
<feature type="transmembrane region" description="Helical" evidence="8">
    <location>
        <begin position="327"/>
        <end position="347"/>
    </location>
</feature>
<evidence type="ECO:0000256" key="2">
    <source>
        <dbReference type="ARBA" id="ARBA00009765"/>
    </source>
</evidence>
<dbReference type="GO" id="GO:0000287">
    <property type="term" value="F:magnesium ion binding"/>
    <property type="evidence" value="ECO:0007669"/>
    <property type="project" value="TreeGrafter"/>
</dbReference>
<name>A0A1H2YK95_9FLAO</name>
<dbReference type="Proteomes" id="UP000182771">
    <property type="component" value="Unassembled WGS sequence"/>
</dbReference>
<keyword evidence="4 8" id="KW-1003">Cell membrane</keyword>
<keyword evidence="10" id="KW-1185">Reference proteome</keyword>
<gene>
    <name evidence="8" type="primary">corA</name>
    <name evidence="9" type="ORF">SAMN05444420_10779</name>
</gene>
<evidence type="ECO:0000256" key="5">
    <source>
        <dbReference type="ARBA" id="ARBA00022692"/>
    </source>
</evidence>
<keyword evidence="8" id="KW-0406">Ion transport</keyword>
<comment type="function">
    <text evidence="8">Mediates influx of magnesium ions.</text>
</comment>
<keyword evidence="6 8" id="KW-1133">Transmembrane helix</keyword>
<protein>
    <recommendedName>
        <fullName evidence="8">Magnesium transport protein CorA</fullName>
    </recommendedName>
</protein>
<dbReference type="InterPro" id="IPR004488">
    <property type="entry name" value="Mg/Co-transport_prot_CorA"/>
</dbReference>
<evidence type="ECO:0000256" key="3">
    <source>
        <dbReference type="ARBA" id="ARBA00022448"/>
    </source>
</evidence>
<dbReference type="NCBIfam" id="TIGR00383">
    <property type="entry name" value="corA"/>
    <property type="match status" value="1"/>
</dbReference>
<dbReference type="Gene3D" id="1.20.58.340">
    <property type="entry name" value="Magnesium transport protein CorA, transmembrane region"/>
    <property type="match status" value="2"/>
</dbReference>
<dbReference type="AlphaFoldDB" id="A0A1H2YK95"/>
<dbReference type="InterPro" id="IPR045863">
    <property type="entry name" value="CorA_TM1_TM2"/>
</dbReference>
<dbReference type="SUPFAM" id="SSF144083">
    <property type="entry name" value="Magnesium transport protein CorA, transmembrane region"/>
    <property type="match status" value="1"/>
</dbReference>
<dbReference type="GeneID" id="85017135"/>
<evidence type="ECO:0000256" key="6">
    <source>
        <dbReference type="ARBA" id="ARBA00022989"/>
    </source>
</evidence>
<keyword evidence="8" id="KW-0460">Magnesium</keyword>
<evidence type="ECO:0000256" key="7">
    <source>
        <dbReference type="ARBA" id="ARBA00023136"/>
    </source>
</evidence>
<dbReference type="RefSeq" id="WP_016421014.1">
    <property type="nucleotide sequence ID" value="NZ_FNND01000007.1"/>
</dbReference>
<proteinExistence type="inferred from homology"/>
<dbReference type="EMBL" id="FNND01000007">
    <property type="protein sequence ID" value="SDX05682.1"/>
    <property type="molecule type" value="Genomic_DNA"/>
</dbReference>
<sequence>MSKKRKANRAKKIGLPPGSLVYFGEKEKLLDIDVISYSDTAVHEQKVGSAQEALSLIKDNQITWININGLNNIEEIRKIGNYTQLNNLLLEDVLDTQHRPKVELLDEHLLVIIKMLYYQDGELIAEHLALLLGENYLFSFQESEGGDVFDPIRKLLQAPESLLRKSSADYLLFALLDSIVDNYLAIVDRMSDAIESIEDEIIAHPREDMISEIQMLKKKATFLQKSITPAREVISRIERNNHSLIQPRCRPYFRDLHDHIIQIAETLASYRDILWGLTDTYMGAMSNRMNNIMRLLTLISTIFIPLTFIVGVYGMNFEHMPELHYKWAYPACWGVMLLITIGMIIYFRRKKWL</sequence>
<dbReference type="Gene3D" id="3.30.460.20">
    <property type="entry name" value="CorA soluble domain-like"/>
    <property type="match status" value="1"/>
</dbReference>
<dbReference type="InterPro" id="IPR002523">
    <property type="entry name" value="MgTranspt_CorA/ZnTranspt_ZntB"/>
</dbReference>
<dbReference type="Pfam" id="PF01544">
    <property type="entry name" value="CorA"/>
    <property type="match status" value="1"/>
</dbReference>
<evidence type="ECO:0000256" key="4">
    <source>
        <dbReference type="ARBA" id="ARBA00022475"/>
    </source>
</evidence>
<comment type="caution">
    <text evidence="9">The sequence shown here is derived from an EMBL/GenBank/DDBJ whole genome shotgun (WGS) entry which is preliminary data.</text>
</comment>
<accession>A0A1H2YK95</accession>
<evidence type="ECO:0000313" key="10">
    <source>
        <dbReference type="Proteomes" id="UP000182771"/>
    </source>
</evidence>
<dbReference type="GO" id="GO:0015095">
    <property type="term" value="F:magnesium ion transmembrane transporter activity"/>
    <property type="evidence" value="ECO:0007669"/>
    <property type="project" value="UniProtKB-UniRule"/>
</dbReference>
<dbReference type="FunFam" id="1.20.58.340:FF:000012">
    <property type="entry name" value="Magnesium transport protein CorA"/>
    <property type="match status" value="1"/>
</dbReference>
<dbReference type="OrthoDB" id="9803416at2"/>
<keyword evidence="7 8" id="KW-0472">Membrane</keyword>
<evidence type="ECO:0000256" key="1">
    <source>
        <dbReference type="ARBA" id="ARBA00004651"/>
    </source>
</evidence>
<feature type="transmembrane region" description="Helical" evidence="8">
    <location>
        <begin position="295"/>
        <end position="315"/>
    </location>
</feature>
<dbReference type="GO" id="GO:0015087">
    <property type="term" value="F:cobalt ion transmembrane transporter activity"/>
    <property type="evidence" value="ECO:0007669"/>
    <property type="project" value="UniProtKB-UniRule"/>
</dbReference>
<keyword evidence="5 8" id="KW-0812">Transmembrane</keyword>
<dbReference type="SUPFAM" id="SSF143865">
    <property type="entry name" value="CorA soluble domain-like"/>
    <property type="match status" value="1"/>
</dbReference>
<dbReference type="PANTHER" id="PTHR46494:SF1">
    <property type="entry name" value="CORA FAMILY METAL ION TRANSPORTER (EUROFUNG)"/>
    <property type="match status" value="1"/>
</dbReference>
<evidence type="ECO:0000256" key="8">
    <source>
        <dbReference type="RuleBase" id="RU362010"/>
    </source>
</evidence>
<comment type="subcellular location">
    <subcellularLocation>
        <location evidence="1">Cell membrane</location>
        <topology evidence="1">Multi-pass membrane protein</topology>
    </subcellularLocation>
    <subcellularLocation>
        <location evidence="8">Membrane</location>
        <topology evidence="8">Multi-pass membrane protein</topology>
    </subcellularLocation>
</comment>
<dbReference type="PANTHER" id="PTHR46494">
    <property type="entry name" value="CORA FAMILY METAL ION TRANSPORTER (EUROFUNG)"/>
    <property type="match status" value="1"/>
</dbReference>
<keyword evidence="3 8" id="KW-0813">Transport</keyword>
<dbReference type="GO" id="GO:0005886">
    <property type="term" value="C:plasma membrane"/>
    <property type="evidence" value="ECO:0007669"/>
    <property type="project" value="UniProtKB-SubCell"/>
</dbReference>
<dbReference type="InterPro" id="IPR045861">
    <property type="entry name" value="CorA_cytoplasmic_dom"/>
</dbReference>
<organism evidence="9 10">
    <name type="scientific">Capnocytophaga granulosa</name>
    <dbReference type="NCBI Taxonomy" id="45242"/>
    <lineage>
        <taxon>Bacteria</taxon>
        <taxon>Pseudomonadati</taxon>
        <taxon>Bacteroidota</taxon>
        <taxon>Flavobacteriia</taxon>
        <taxon>Flavobacteriales</taxon>
        <taxon>Flavobacteriaceae</taxon>
        <taxon>Capnocytophaga</taxon>
    </lineage>
</organism>
<dbReference type="GO" id="GO:0050897">
    <property type="term" value="F:cobalt ion binding"/>
    <property type="evidence" value="ECO:0007669"/>
    <property type="project" value="TreeGrafter"/>
</dbReference>